<name>A0ABR4Q4U0_9CEST</name>
<reference evidence="1 2" key="1">
    <citation type="journal article" date="2022" name="Front. Cell. Infect. Microbiol.">
        <title>The Genomes of Two Strains of Taenia crassiceps the Animal Model for the Study of Human Cysticercosis.</title>
        <authorList>
            <person name="Bobes R.J."/>
            <person name="Estrada K."/>
            <person name="Rios-Valencia D.G."/>
            <person name="Calderon-Gallegos A."/>
            <person name="de la Torre P."/>
            <person name="Carrero J.C."/>
            <person name="Sanchez-Flores A."/>
            <person name="Laclette J.P."/>
        </authorList>
    </citation>
    <scope>NUCLEOTIDE SEQUENCE [LARGE SCALE GENOMIC DNA]</scope>
    <source>
        <strain evidence="1">WFUcys</strain>
    </source>
</reference>
<gene>
    <name evidence="1" type="ORF">TcWFU_004195</name>
</gene>
<proteinExistence type="predicted"/>
<dbReference type="Proteomes" id="UP001651158">
    <property type="component" value="Unassembled WGS sequence"/>
</dbReference>
<sequence>MATYRSYRGGPVGYGDPDDCTIADTERGTLFSKFVKQRLMFDLCAREWRHWRACIRAHKDSWVPSRKCKLEFALITECQDTLVQDPEQMKKFEEEYLQRRAEFRRTGVGVSYLTKEMLQNSDADSDDVR</sequence>
<dbReference type="EMBL" id="JAKROA010000011">
    <property type="protein sequence ID" value="KAL5104670.1"/>
    <property type="molecule type" value="Genomic_DNA"/>
</dbReference>
<keyword evidence="2" id="KW-1185">Reference proteome</keyword>
<organism evidence="1 2">
    <name type="scientific">Taenia crassiceps</name>
    <dbReference type="NCBI Taxonomy" id="6207"/>
    <lineage>
        <taxon>Eukaryota</taxon>
        <taxon>Metazoa</taxon>
        <taxon>Spiralia</taxon>
        <taxon>Lophotrochozoa</taxon>
        <taxon>Platyhelminthes</taxon>
        <taxon>Cestoda</taxon>
        <taxon>Eucestoda</taxon>
        <taxon>Cyclophyllidea</taxon>
        <taxon>Taeniidae</taxon>
        <taxon>Taenia</taxon>
    </lineage>
</organism>
<accession>A0ABR4Q4U0</accession>
<evidence type="ECO:0000313" key="1">
    <source>
        <dbReference type="EMBL" id="KAL5104670.1"/>
    </source>
</evidence>
<evidence type="ECO:0008006" key="3">
    <source>
        <dbReference type="Google" id="ProtNLM"/>
    </source>
</evidence>
<evidence type="ECO:0000313" key="2">
    <source>
        <dbReference type="Proteomes" id="UP001651158"/>
    </source>
</evidence>
<comment type="caution">
    <text evidence="1">The sequence shown here is derived from an EMBL/GenBank/DDBJ whole genome shotgun (WGS) entry which is preliminary data.</text>
</comment>
<protein>
    <recommendedName>
        <fullName evidence="3">COX assembly mitochondrial protein</fullName>
    </recommendedName>
</protein>